<feature type="signal peptide" evidence="2">
    <location>
        <begin position="1"/>
        <end position="24"/>
    </location>
</feature>
<feature type="domain" description="GH16" evidence="3">
    <location>
        <begin position="15"/>
        <end position="260"/>
    </location>
</feature>
<dbReference type="SUPFAM" id="SSF49899">
    <property type="entry name" value="Concanavalin A-like lectins/glucanases"/>
    <property type="match status" value="1"/>
</dbReference>
<dbReference type="AlphaFoldDB" id="A0A1H7AGP5"/>
<dbReference type="Pfam" id="PF00722">
    <property type="entry name" value="Glyco_hydro_16"/>
    <property type="match status" value="1"/>
</dbReference>
<proteinExistence type="inferred from homology"/>
<dbReference type="EMBL" id="FNXY01000010">
    <property type="protein sequence ID" value="SEJ61080.1"/>
    <property type="molecule type" value="Genomic_DNA"/>
</dbReference>
<sequence>MRFSLPFAFLTVLLSSFFSQPASAQRKLVWGDEFNYEGHPDSTKWDYETGFVRNKEPQYYTYKRLENCRVENGNLIIEAKKESYKGAGYTSASLITLGKQEWTYGRVEARAKVPKGIGTWPAIWMLGKNRTEVKWPHCGEIDILEFIGKDSTRVFGTVHYSDSLDKYQSEGKRPVVGAPYENFHIYAAEWYPDRIEFYYDDLKYFVFDLKKSEKLSGNVFQKDFYLLLNLALGREGTLPGPLSDDALPSKYLVDYVRVYQ</sequence>
<dbReference type="InterPro" id="IPR050546">
    <property type="entry name" value="Glycosyl_Hydrlase_16"/>
</dbReference>
<dbReference type="OrthoDB" id="9776255at2"/>
<evidence type="ECO:0000256" key="2">
    <source>
        <dbReference type="SAM" id="SignalP"/>
    </source>
</evidence>
<dbReference type="RefSeq" id="WP_090340882.1">
    <property type="nucleotide sequence ID" value="NZ_FNXY01000010.1"/>
</dbReference>
<evidence type="ECO:0000313" key="4">
    <source>
        <dbReference type="EMBL" id="SEJ61080.1"/>
    </source>
</evidence>
<dbReference type="CDD" id="cd08023">
    <property type="entry name" value="GH16_laminarinase_like"/>
    <property type="match status" value="1"/>
</dbReference>
<keyword evidence="2" id="KW-0732">Signal</keyword>
<dbReference type="GO" id="GO:0005975">
    <property type="term" value="P:carbohydrate metabolic process"/>
    <property type="evidence" value="ECO:0007669"/>
    <property type="project" value="InterPro"/>
</dbReference>
<evidence type="ECO:0000259" key="3">
    <source>
        <dbReference type="PROSITE" id="PS51762"/>
    </source>
</evidence>
<dbReference type="PANTHER" id="PTHR10963:SF55">
    <property type="entry name" value="GLYCOSIDE HYDROLASE FAMILY 16 PROTEIN"/>
    <property type="match status" value="1"/>
</dbReference>
<dbReference type="GO" id="GO:0004553">
    <property type="term" value="F:hydrolase activity, hydrolyzing O-glycosyl compounds"/>
    <property type="evidence" value="ECO:0007669"/>
    <property type="project" value="InterPro"/>
</dbReference>
<dbReference type="InterPro" id="IPR000757">
    <property type="entry name" value="Beta-glucanase-like"/>
</dbReference>
<feature type="chain" id="PRO_5011645506" evidence="2">
    <location>
        <begin position="25"/>
        <end position="260"/>
    </location>
</feature>
<protein>
    <submittedName>
        <fullName evidence="4">Beta-glucanase, GH16 family</fullName>
    </submittedName>
</protein>
<dbReference type="Gene3D" id="2.60.120.200">
    <property type="match status" value="1"/>
</dbReference>
<comment type="similarity">
    <text evidence="1">Belongs to the glycosyl hydrolase 16 family.</text>
</comment>
<organism evidence="4 5">
    <name type="scientific">Dyadobacter koreensis</name>
    <dbReference type="NCBI Taxonomy" id="408657"/>
    <lineage>
        <taxon>Bacteria</taxon>
        <taxon>Pseudomonadati</taxon>
        <taxon>Bacteroidota</taxon>
        <taxon>Cytophagia</taxon>
        <taxon>Cytophagales</taxon>
        <taxon>Spirosomataceae</taxon>
        <taxon>Dyadobacter</taxon>
    </lineage>
</organism>
<keyword evidence="5" id="KW-1185">Reference proteome</keyword>
<dbReference type="PROSITE" id="PS51762">
    <property type="entry name" value="GH16_2"/>
    <property type="match status" value="1"/>
</dbReference>
<name>A0A1H7AGP5_9BACT</name>
<evidence type="ECO:0000313" key="5">
    <source>
        <dbReference type="Proteomes" id="UP000199532"/>
    </source>
</evidence>
<accession>A0A1H7AGP5</accession>
<dbReference type="InterPro" id="IPR013320">
    <property type="entry name" value="ConA-like_dom_sf"/>
</dbReference>
<dbReference type="Proteomes" id="UP000199532">
    <property type="component" value="Unassembled WGS sequence"/>
</dbReference>
<dbReference type="PANTHER" id="PTHR10963">
    <property type="entry name" value="GLYCOSYL HYDROLASE-RELATED"/>
    <property type="match status" value="1"/>
</dbReference>
<evidence type="ECO:0000256" key="1">
    <source>
        <dbReference type="ARBA" id="ARBA00006865"/>
    </source>
</evidence>
<reference evidence="4 5" key="1">
    <citation type="submission" date="2016-10" db="EMBL/GenBank/DDBJ databases">
        <authorList>
            <person name="de Groot N.N."/>
        </authorList>
    </citation>
    <scope>NUCLEOTIDE SEQUENCE [LARGE SCALE GENOMIC DNA]</scope>
    <source>
        <strain evidence="4 5">DSM 19938</strain>
    </source>
</reference>
<gene>
    <name evidence="4" type="ORF">SAMN04487995_5459</name>
</gene>